<evidence type="ECO:0000256" key="8">
    <source>
        <dbReference type="ARBA" id="ARBA00022723"/>
    </source>
</evidence>
<feature type="binding site" evidence="17">
    <location>
        <position position="98"/>
    </location>
    <ligand>
        <name>[4Fe-4S] cluster</name>
        <dbReference type="ChEBI" id="CHEBI:49883"/>
    </ligand>
</feature>
<keyword evidence="11 17" id="KW-0408">Iron</keyword>
<proteinExistence type="inferred from homology"/>
<dbReference type="InterPro" id="IPR003828">
    <property type="entry name" value="QueH"/>
</dbReference>
<comment type="catalytic activity">
    <reaction evidence="16 17">
        <text>epoxyqueuosine(34) in tRNA + AH2 = queuosine(34) in tRNA + A + H2O</text>
        <dbReference type="Rhea" id="RHEA:32159"/>
        <dbReference type="Rhea" id="RHEA-COMP:18571"/>
        <dbReference type="Rhea" id="RHEA-COMP:18582"/>
        <dbReference type="ChEBI" id="CHEBI:13193"/>
        <dbReference type="ChEBI" id="CHEBI:15377"/>
        <dbReference type="ChEBI" id="CHEBI:17499"/>
        <dbReference type="ChEBI" id="CHEBI:194431"/>
        <dbReference type="ChEBI" id="CHEBI:194443"/>
        <dbReference type="EC" id="1.17.99.6"/>
    </reaction>
</comment>
<evidence type="ECO:0000256" key="14">
    <source>
        <dbReference type="ARBA" id="ARBA00023284"/>
    </source>
</evidence>
<dbReference type="STRING" id="617002.SAMN05660653_02342"/>
<accession>A0A1G6DRH8</accession>
<keyword evidence="14 17" id="KW-0676">Redox-active center</keyword>
<evidence type="ECO:0000256" key="16">
    <source>
        <dbReference type="ARBA" id="ARBA00047415"/>
    </source>
</evidence>
<evidence type="ECO:0000256" key="12">
    <source>
        <dbReference type="ARBA" id="ARBA00023014"/>
    </source>
</evidence>
<dbReference type="EMBL" id="FMXO01000013">
    <property type="protein sequence ID" value="SDB47712.1"/>
    <property type="molecule type" value="Genomic_DNA"/>
</dbReference>
<gene>
    <name evidence="17" type="primary">queH</name>
    <name evidence="18" type="ORF">SAMN05660653_02342</name>
</gene>
<organism evidence="18 19">
    <name type="scientific">Desulfonatronum thiosulfatophilum</name>
    <dbReference type="NCBI Taxonomy" id="617002"/>
    <lineage>
        <taxon>Bacteria</taxon>
        <taxon>Pseudomonadati</taxon>
        <taxon>Thermodesulfobacteriota</taxon>
        <taxon>Desulfovibrionia</taxon>
        <taxon>Desulfovibrionales</taxon>
        <taxon>Desulfonatronaceae</taxon>
        <taxon>Desulfonatronum</taxon>
    </lineage>
</organism>
<keyword evidence="9 17" id="KW-0671">Queuosine biosynthesis</keyword>
<keyword evidence="10 17" id="KW-0560">Oxidoreductase</keyword>
<feature type="disulfide bond" description="Redox-active" evidence="17">
    <location>
        <begin position="178"/>
        <end position="180"/>
    </location>
</feature>
<reference evidence="18 19" key="1">
    <citation type="submission" date="2016-10" db="EMBL/GenBank/DDBJ databases">
        <authorList>
            <person name="de Groot N.N."/>
        </authorList>
    </citation>
    <scope>NUCLEOTIDE SEQUENCE [LARGE SCALE GENOMIC DNA]</scope>
    <source>
        <strain evidence="18 19">ASO4-2</strain>
    </source>
</reference>
<dbReference type="PANTHER" id="PTHR36701">
    <property type="entry name" value="EPOXYQUEUOSINE REDUCTASE QUEH"/>
    <property type="match status" value="1"/>
</dbReference>
<evidence type="ECO:0000256" key="6">
    <source>
        <dbReference type="ARBA" id="ARBA00022485"/>
    </source>
</evidence>
<dbReference type="HAMAP" id="MF_02089">
    <property type="entry name" value="QueH"/>
    <property type="match status" value="1"/>
</dbReference>
<evidence type="ECO:0000256" key="1">
    <source>
        <dbReference type="ARBA" id="ARBA00002268"/>
    </source>
</evidence>
<name>A0A1G6DRH8_9BACT</name>
<comment type="function">
    <text evidence="1 17">Catalyzes the conversion of epoxyqueuosine (oQ) to queuosine (Q), which is a hypermodified base found in the wobble positions of tRNA(Asp), tRNA(Asn), tRNA(His) and tRNA(Tyr).</text>
</comment>
<dbReference type="AlphaFoldDB" id="A0A1G6DRH8"/>
<keyword evidence="7 17" id="KW-0819">tRNA processing</keyword>
<keyword evidence="6 17" id="KW-0004">4Fe-4S</keyword>
<evidence type="ECO:0000256" key="10">
    <source>
        <dbReference type="ARBA" id="ARBA00023002"/>
    </source>
</evidence>
<evidence type="ECO:0000256" key="9">
    <source>
        <dbReference type="ARBA" id="ARBA00022785"/>
    </source>
</evidence>
<feature type="binding site" evidence="17">
    <location>
        <position position="23"/>
    </location>
    <ligand>
        <name>[4Fe-4S] cluster</name>
        <dbReference type="ChEBI" id="CHEBI:49883"/>
    </ligand>
</feature>
<dbReference type="GO" id="GO:0008616">
    <property type="term" value="P:tRNA queuosine(34) biosynthetic process"/>
    <property type="evidence" value="ECO:0007669"/>
    <property type="project" value="UniProtKB-UniRule"/>
</dbReference>
<keyword evidence="8 17" id="KW-0479">Metal-binding</keyword>
<dbReference type="PANTHER" id="PTHR36701:SF1">
    <property type="entry name" value="EPOXYQUEUOSINE REDUCTASE QUEH"/>
    <property type="match status" value="1"/>
</dbReference>
<evidence type="ECO:0000313" key="19">
    <source>
        <dbReference type="Proteomes" id="UP000198771"/>
    </source>
</evidence>
<evidence type="ECO:0000256" key="13">
    <source>
        <dbReference type="ARBA" id="ARBA00023157"/>
    </source>
</evidence>
<comment type="pathway">
    <text evidence="2 17">tRNA modification; tRNA-queuosine biosynthesis.</text>
</comment>
<evidence type="ECO:0000256" key="3">
    <source>
        <dbReference type="ARBA" id="ARBA00008207"/>
    </source>
</evidence>
<protein>
    <recommendedName>
        <fullName evidence="5 17">Epoxyqueuosine reductase QueH</fullName>
        <ecNumber evidence="4 17">1.17.99.6</ecNumber>
    </recommendedName>
    <alternativeName>
        <fullName evidence="15 17">Queuosine biosynthesis protein QueH</fullName>
    </alternativeName>
</protein>
<feature type="binding site" evidence="17">
    <location>
        <position position="101"/>
    </location>
    <ligand>
        <name>[4Fe-4S] cluster</name>
        <dbReference type="ChEBI" id="CHEBI:49883"/>
    </ligand>
</feature>
<keyword evidence="13 17" id="KW-1015">Disulfide bond</keyword>
<comment type="similarity">
    <text evidence="3 17">Belongs to the QueH family.</text>
</comment>
<evidence type="ECO:0000256" key="11">
    <source>
        <dbReference type="ARBA" id="ARBA00023004"/>
    </source>
</evidence>
<keyword evidence="12 17" id="KW-0411">Iron-sulfur</keyword>
<evidence type="ECO:0000256" key="17">
    <source>
        <dbReference type="HAMAP-Rule" id="MF_02089"/>
    </source>
</evidence>
<dbReference type="EC" id="1.17.99.6" evidence="4 17"/>
<feature type="binding site" evidence="17">
    <location>
        <position position="22"/>
    </location>
    <ligand>
        <name>[4Fe-4S] cluster</name>
        <dbReference type="ChEBI" id="CHEBI:49883"/>
    </ligand>
</feature>
<keyword evidence="19" id="KW-1185">Reference proteome</keyword>
<dbReference type="Proteomes" id="UP000198771">
    <property type="component" value="Unassembled WGS sequence"/>
</dbReference>
<evidence type="ECO:0000256" key="7">
    <source>
        <dbReference type="ARBA" id="ARBA00022694"/>
    </source>
</evidence>
<dbReference type="GO" id="GO:0046872">
    <property type="term" value="F:metal ion binding"/>
    <property type="evidence" value="ECO:0007669"/>
    <property type="project" value="UniProtKB-KW"/>
</dbReference>
<dbReference type="UniPathway" id="UPA00392"/>
<sequence length="206" mass="24043">MSVTFECGNQDRPLGKLLLHVCCGPCALIPVRELRCEGMDPDGLFYNPNIHGVSEYLKRRETLQETANRLNLPIICLDDEYDPRLFFRAVANREDDRCPHCYRLRLERTFLFAREHGYSCVSTTLLYSKYQNREAILAVGRELQDRTGIRFLGRDFRQGWQEGIDLSKEWGLYRQLYCGCLYSEMDRRRNVLRRLAVQSATSSDTS</sequence>
<dbReference type="GO" id="GO:0052693">
    <property type="term" value="F:epoxyqueuosine reductase activity"/>
    <property type="evidence" value="ECO:0007669"/>
    <property type="project" value="UniProtKB-UniRule"/>
</dbReference>
<evidence type="ECO:0000256" key="2">
    <source>
        <dbReference type="ARBA" id="ARBA00004691"/>
    </source>
</evidence>
<evidence type="ECO:0000256" key="4">
    <source>
        <dbReference type="ARBA" id="ARBA00012622"/>
    </source>
</evidence>
<dbReference type="GO" id="GO:0051539">
    <property type="term" value="F:4 iron, 4 sulfur cluster binding"/>
    <property type="evidence" value="ECO:0007669"/>
    <property type="project" value="UniProtKB-UniRule"/>
</dbReference>
<dbReference type="Pfam" id="PF02677">
    <property type="entry name" value="QueH"/>
    <property type="match status" value="1"/>
</dbReference>
<dbReference type="RefSeq" id="WP_244148734.1">
    <property type="nucleotide sequence ID" value="NZ_FMXO01000013.1"/>
</dbReference>
<evidence type="ECO:0000256" key="5">
    <source>
        <dbReference type="ARBA" id="ARBA00016895"/>
    </source>
</evidence>
<evidence type="ECO:0000313" key="18">
    <source>
        <dbReference type="EMBL" id="SDB47712.1"/>
    </source>
</evidence>
<evidence type="ECO:0000256" key="15">
    <source>
        <dbReference type="ARBA" id="ARBA00031446"/>
    </source>
</evidence>